<dbReference type="EMBL" id="MAEI02000001">
    <property type="protein sequence ID" value="MEO1781415.1"/>
    <property type="molecule type" value="Genomic_DNA"/>
</dbReference>
<keyword evidence="1" id="KW-0472">Membrane</keyword>
<evidence type="ECO:0000259" key="2">
    <source>
        <dbReference type="Pfam" id="PF10882"/>
    </source>
</evidence>
<feature type="transmembrane region" description="Helical" evidence="1">
    <location>
        <begin position="137"/>
        <end position="160"/>
    </location>
</feature>
<proteinExistence type="predicted"/>
<keyword evidence="1" id="KW-0812">Transmembrane</keyword>
<feature type="domain" description="Bacterial Pleckstrin homology" evidence="2">
    <location>
        <begin position="357"/>
        <end position="445"/>
    </location>
</feature>
<gene>
    <name evidence="3" type="ORF">BAU18_001000</name>
</gene>
<name>A0ABV0F023_9ENTE</name>
<feature type="transmembrane region" description="Helical" evidence="1">
    <location>
        <begin position="212"/>
        <end position="232"/>
    </location>
</feature>
<feature type="transmembrane region" description="Helical" evidence="1">
    <location>
        <begin position="166"/>
        <end position="186"/>
    </location>
</feature>
<reference evidence="4" key="1">
    <citation type="submission" date="2016-06" db="EMBL/GenBank/DDBJ databases">
        <title>Four novel species of enterococci isolated from chicken manure.</title>
        <authorList>
            <person name="Van Tyne D."/>
        </authorList>
    </citation>
    <scope>NUCLEOTIDE SEQUENCE [LARGE SCALE GENOMIC DNA]</scope>
    <source>
        <strain evidence="4">JM9A</strain>
    </source>
</reference>
<feature type="transmembrane region" description="Helical" evidence="1">
    <location>
        <begin position="6"/>
        <end position="25"/>
    </location>
</feature>
<dbReference type="InterPro" id="IPR027783">
    <property type="entry name" value="Bacterial_PH-related"/>
</dbReference>
<feature type="transmembrane region" description="Helical" evidence="1">
    <location>
        <begin position="244"/>
        <end position="264"/>
    </location>
</feature>
<reference evidence="3 4" key="2">
    <citation type="submission" date="2024-02" db="EMBL/GenBank/DDBJ databases">
        <title>The Genome Sequence of Enterococcus diestrammenae JM9A.</title>
        <authorList>
            <person name="Earl A."/>
            <person name="Manson A."/>
            <person name="Gilmore M."/>
            <person name="Sanders J."/>
            <person name="Shea T."/>
            <person name="Howe W."/>
            <person name="Livny J."/>
            <person name="Cuomo C."/>
            <person name="Neafsey D."/>
            <person name="Birren B."/>
        </authorList>
    </citation>
    <scope>NUCLEOTIDE SEQUENCE [LARGE SCALE GENOMIC DNA]</scope>
    <source>
        <strain evidence="3 4">JM9A</strain>
    </source>
</reference>
<evidence type="ECO:0000313" key="3">
    <source>
        <dbReference type="EMBL" id="MEO1781415.1"/>
    </source>
</evidence>
<dbReference type="Pfam" id="PF10882">
    <property type="entry name" value="bPH_5"/>
    <property type="match status" value="1"/>
</dbReference>
<feature type="transmembrane region" description="Helical" evidence="1">
    <location>
        <begin position="83"/>
        <end position="104"/>
    </location>
</feature>
<dbReference type="RefSeq" id="WP_161868843.1">
    <property type="nucleotide sequence ID" value="NZ_MAEI02000001.1"/>
</dbReference>
<organism evidence="3 4">
    <name type="scientific">Enterococcus diestrammenae</name>
    <dbReference type="NCBI Taxonomy" id="1155073"/>
    <lineage>
        <taxon>Bacteria</taxon>
        <taxon>Bacillati</taxon>
        <taxon>Bacillota</taxon>
        <taxon>Bacilli</taxon>
        <taxon>Lactobacillales</taxon>
        <taxon>Enterococcaceae</taxon>
        <taxon>Enterococcus</taxon>
    </lineage>
</organism>
<sequence length="461" mass="52300">MLGLLFVGILVFINFIMAYSVGLAGKPHKSIVLENTLPQSQLKHPEVIALGKEYRQRLLWAAGLFSLLSCILFLIHYEAIFMTLFWLFLFLPMVTMWGIEVHYIRKMAALKAAKGWQLPVTPVQIDTKLLVTKNQKILGFGWLLPPLVLTIGLCIFAWFSNIDGKLIYILTAIFLWIVAWGCWYVVGRLPVAAPSEDPQINRQYNDLTKHDWSVVAVGIAYGMLVVFALPVLSMSLPASFSKLLAALFILLTFGSIFLCIWYLLRLRKKQDQLLATTARFRYADKDQYWRYGVYINPDDKTLMVSDRIGLNIGVNFGRPAGKVLGVLTLLLVLGLMVFTLYPTYLWDFGKDSFTANLQQERLELAAPFVKPSEIELADIESAKLVTALPAPTTRSNGYGGRYYQMGKFEVAGKNATLYLDTRSKPYLQIVTAERDYYFTFKQASETKAFYHHLTKTLPAHD</sequence>
<feature type="transmembrane region" description="Helical" evidence="1">
    <location>
        <begin position="323"/>
        <end position="346"/>
    </location>
</feature>
<keyword evidence="4" id="KW-1185">Reference proteome</keyword>
<protein>
    <recommendedName>
        <fullName evidence="2">Bacterial Pleckstrin homology domain-containing protein</fullName>
    </recommendedName>
</protein>
<feature type="transmembrane region" description="Helical" evidence="1">
    <location>
        <begin position="58"/>
        <end position="77"/>
    </location>
</feature>
<dbReference type="Proteomes" id="UP001429357">
    <property type="component" value="Unassembled WGS sequence"/>
</dbReference>
<keyword evidence="1" id="KW-1133">Transmembrane helix</keyword>
<evidence type="ECO:0000256" key="1">
    <source>
        <dbReference type="SAM" id="Phobius"/>
    </source>
</evidence>
<accession>A0ABV0F023</accession>
<evidence type="ECO:0000313" key="4">
    <source>
        <dbReference type="Proteomes" id="UP001429357"/>
    </source>
</evidence>
<comment type="caution">
    <text evidence="3">The sequence shown here is derived from an EMBL/GenBank/DDBJ whole genome shotgun (WGS) entry which is preliminary data.</text>
</comment>